<dbReference type="InterPro" id="IPR026906">
    <property type="entry name" value="LRR_5"/>
</dbReference>
<dbReference type="GeneID" id="14887833"/>
<reference evidence="1 2" key="1">
    <citation type="submission" date="2012-10" db="EMBL/GenBank/DDBJ databases">
        <authorList>
            <person name="Zafar N."/>
            <person name="Inman J."/>
            <person name="Hall N."/>
            <person name="Lorenzi H."/>
            <person name="Caler E."/>
        </authorList>
    </citation>
    <scope>NUCLEOTIDE SEQUENCE [LARGE SCALE GENOMIC DNA]</scope>
    <source>
        <strain evidence="1 2">IP1</strain>
    </source>
</reference>
<dbReference type="Proteomes" id="UP000014680">
    <property type="component" value="Unassembled WGS sequence"/>
</dbReference>
<evidence type="ECO:0000313" key="2">
    <source>
        <dbReference type="Proteomes" id="UP000014680"/>
    </source>
</evidence>
<name>A0A0A1U9Q3_ENTIV</name>
<dbReference type="PANTHER" id="PTHR45661">
    <property type="entry name" value="SURFACE ANTIGEN"/>
    <property type="match status" value="1"/>
</dbReference>
<proteinExistence type="predicted"/>
<dbReference type="InterPro" id="IPR032675">
    <property type="entry name" value="LRR_dom_sf"/>
</dbReference>
<dbReference type="Gene3D" id="3.40.50.12480">
    <property type="match status" value="1"/>
</dbReference>
<dbReference type="InterPro" id="IPR053139">
    <property type="entry name" value="Surface_bspA-like"/>
</dbReference>
<dbReference type="PANTHER" id="PTHR45661:SF3">
    <property type="entry name" value="IG-LIKE DOMAIN-CONTAINING PROTEIN"/>
    <property type="match status" value="1"/>
</dbReference>
<dbReference type="KEGG" id="eiv:EIN_475370"/>
<dbReference type="AlphaFoldDB" id="A0A0A1U9Q3"/>
<evidence type="ECO:0000313" key="1">
    <source>
        <dbReference type="EMBL" id="ELP88855.1"/>
    </source>
</evidence>
<sequence length="386" mass="44505">MTKLGSYHIVNVSKYFKTIEDFINLTFVCKKYSSCTEKFDFNPIPLTNKTFKYFPKMKILHLWKKEDENFGNGFIIKEKDVNYEDINKGREIILKKDFDGIVVWFEVIYATYEKNKNPNIKLKNVIYTKNDRIKFGNEIPKGVTKLDEGCFRDCKELHNVEIPFGVSAIYPGCFYDCNFIDKVTIPPSVRYINSYSFFRMSQFRNFCFFKCANLCYLTIPSIVQVISEQCFDKCIKLRNVTLPSKLVSIEKKRFYKCSSIESLNIPLGVTELGQYCFYKCKGLRSVTIPSSLTIINNFFTYCLKLHDIIIPSSVVSLGYHCFRECNIESVVIPSSQSEQCYDTINVISLGESCFECCGNLSEIDIPSSVKSIGDGCFDSHTLVNKK</sequence>
<dbReference type="Pfam" id="PF13306">
    <property type="entry name" value="LRR_5"/>
    <property type="match status" value="1"/>
</dbReference>
<accession>A0A0A1U9Q3</accession>
<evidence type="ECO:0008006" key="3">
    <source>
        <dbReference type="Google" id="ProtNLM"/>
    </source>
</evidence>
<dbReference type="SUPFAM" id="SSF52058">
    <property type="entry name" value="L domain-like"/>
    <property type="match status" value="1"/>
</dbReference>
<dbReference type="Gene3D" id="3.80.10.10">
    <property type="entry name" value="Ribonuclease Inhibitor"/>
    <property type="match status" value="2"/>
</dbReference>
<organism evidence="1 2">
    <name type="scientific">Entamoeba invadens IP1</name>
    <dbReference type="NCBI Taxonomy" id="370355"/>
    <lineage>
        <taxon>Eukaryota</taxon>
        <taxon>Amoebozoa</taxon>
        <taxon>Evosea</taxon>
        <taxon>Archamoebae</taxon>
        <taxon>Mastigamoebida</taxon>
        <taxon>Entamoebidae</taxon>
        <taxon>Entamoeba</taxon>
    </lineage>
</organism>
<protein>
    <recommendedName>
        <fullName evidence="3">Leucine rich repeat containing protein BspA family protein</fullName>
    </recommendedName>
</protein>
<dbReference type="VEuPathDB" id="AmoebaDB:EIN_475370"/>
<dbReference type="EMBL" id="KB206689">
    <property type="protein sequence ID" value="ELP88855.1"/>
    <property type="molecule type" value="Genomic_DNA"/>
</dbReference>
<gene>
    <name evidence="1" type="ORF">EIN_475370</name>
</gene>
<keyword evidence="2" id="KW-1185">Reference proteome</keyword>
<dbReference type="RefSeq" id="XP_004255626.1">
    <property type="nucleotide sequence ID" value="XM_004255578.1"/>
</dbReference>